<dbReference type="PROSITE" id="PS50249">
    <property type="entry name" value="MPN"/>
    <property type="match status" value="1"/>
</dbReference>
<feature type="domain" description="MPN" evidence="8">
    <location>
        <begin position="122"/>
        <end position="244"/>
    </location>
</feature>
<dbReference type="GO" id="GO:0008237">
    <property type="term" value="F:metallopeptidase activity"/>
    <property type="evidence" value="ECO:0007669"/>
    <property type="project" value="UniProtKB-KW"/>
</dbReference>
<sequence>MNLRKLYAEESIAAEKLKKIMDMAKEDRPYEKCLRLGPGALSDGELLAVLLRTGTKGCPSVDMADEILNLSRNREGLTGLYQLSLAQLQSVKGVGKVKAVQIKCIGELSKRIAAATARKGLSFNQPETIAEYYMERLRHEEQELLICMMLDTKNHLLGEEMVFKGTVNSSLANPREIFLTAVSYHAVGILLVHNHPSGDPTPSRADMDFTERVRRAGDILGIPLIDHIIIGDHRFLSFRQRGIF</sequence>
<protein>
    <submittedName>
        <fullName evidence="9">DNA repair protein RadC</fullName>
    </submittedName>
</protein>
<name>A0A9D1PDI7_9FIRM</name>
<evidence type="ECO:0000256" key="4">
    <source>
        <dbReference type="ARBA" id="ARBA00022801"/>
    </source>
</evidence>
<dbReference type="InterPro" id="IPR001405">
    <property type="entry name" value="UPF0758"/>
</dbReference>
<dbReference type="AlphaFoldDB" id="A0A9D1PDI7"/>
<dbReference type="NCBIfam" id="NF000642">
    <property type="entry name" value="PRK00024.1"/>
    <property type="match status" value="1"/>
</dbReference>
<evidence type="ECO:0000313" key="9">
    <source>
        <dbReference type="EMBL" id="HIV38258.1"/>
    </source>
</evidence>
<reference evidence="9" key="1">
    <citation type="journal article" date="2021" name="PeerJ">
        <title>Extensive microbial diversity within the chicken gut microbiome revealed by metagenomics and culture.</title>
        <authorList>
            <person name="Gilroy R."/>
            <person name="Ravi A."/>
            <person name="Getino M."/>
            <person name="Pursley I."/>
            <person name="Horton D.L."/>
            <person name="Alikhan N.F."/>
            <person name="Baker D."/>
            <person name="Gharbi K."/>
            <person name="Hall N."/>
            <person name="Watson M."/>
            <person name="Adriaenssens E.M."/>
            <person name="Foster-Nyarko E."/>
            <person name="Jarju S."/>
            <person name="Secka A."/>
            <person name="Antonio M."/>
            <person name="Oren A."/>
            <person name="Chaudhuri R.R."/>
            <person name="La Ragione R."/>
            <person name="Hildebrand F."/>
            <person name="Pallen M.J."/>
        </authorList>
    </citation>
    <scope>NUCLEOTIDE SEQUENCE</scope>
    <source>
        <strain evidence="9">CHK195-9823</strain>
    </source>
</reference>
<dbReference type="Pfam" id="PF20582">
    <property type="entry name" value="UPF0758_N"/>
    <property type="match status" value="1"/>
</dbReference>
<dbReference type="InterPro" id="IPR037518">
    <property type="entry name" value="MPN"/>
</dbReference>
<dbReference type="Pfam" id="PF04002">
    <property type="entry name" value="RadC"/>
    <property type="match status" value="1"/>
</dbReference>
<dbReference type="InterPro" id="IPR025657">
    <property type="entry name" value="RadC_JAB"/>
</dbReference>
<evidence type="ECO:0000256" key="2">
    <source>
        <dbReference type="ARBA" id="ARBA00022670"/>
    </source>
</evidence>
<dbReference type="Proteomes" id="UP000886814">
    <property type="component" value="Unassembled WGS sequence"/>
</dbReference>
<keyword evidence="2" id="KW-0645">Protease</keyword>
<dbReference type="NCBIfam" id="TIGR00608">
    <property type="entry name" value="radc"/>
    <property type="match status" value="1"/>
</dbReference>
<accession>A0A9D1PDI7</accession>
<reference evidence="9" key="2">
    <citation type="submission" date="2021-04" db="EMBL/GenBank/DDBJ databases">
        <authorList>
            <person name="Gilroy R."/>
        </authorList>
    </citation>
    <scope>NUCLEOTIDE SEQUENCE</scope>
    <source>
        <strain evidence="9">CHK195-9823</strain>
    </source>
</reference>
<keyword evidence="3" id="KW-0479">Metal-binding</keyword>
<dbReference type="GO" id="GO:0046872">
    <property type="term" value="F:metal ion binding"/>
    <property type="evidence" value="ECO:0007669"/>
    <property type="project" value="UniProtKB-KW"/>
</dbReference>
<keyword evidence="6" id="KW-0482">Metalloprotease</keyword>
<evidence type="ECO:0000313" key="10">
    <source>
        <dbReference type="Proteomes" id="UP000886814"/>
    </source>
</evidence>
<dbReference type="EMBL" id="DXIQ01000027">
    <property type="protein sequence ID" value="HIV38258.1"/>
    <property type="molecule type" value="Genomic_DNA"/>
</dbReference>
<dbReference type="Gene3D" id="3.40.140.10">
    <property type="entry name" value="Cytidine Deaminase, domain 2"/>
    <property type="match status" value="1"/>
</dbReference>
<dbReference type="GO" id="GO:0006508">
    <property type="term" value="P:proteolysis"/>
    <property type="evidence" value="ECO:0007669"/>
    <property type="project" value="UniProtKB-KW"/>
</dbReference>
<evidence type="ECO:0000256" key="6">
    <source>
        <dbReference type="ARBA" id="ARBA00023049"/>
    </source>
</evidence>
<comment type="similarity">
    <text evidence="1 7">Belongs to the UPF0758 family.</text>
</comment>
<keyword evidence="5" id="KW-0862">Zinc</keyword>
<evidence type="ECO:0000256" key="5">
    <source>
        <dbReference type="ARBA" id="ARBA00022833"/>
    </source>
</evidence>
<gene>
    <name evidence="9" type="primary">radC</name>
    <name evidence="9" type="ORF">H9747_04565</name>
</gene>
<dbReference type="PANTHER" id="PTHR30471">
    <property type="entry name" value="DNA REPAIR PROTEIN RADC"/>
    <property type="match status" value="1"/>
</dbReference>
<dbReference type="InterPro" id="IPR020891">
    <property type="entry name" value="UPF0758_CS"/>
</dbReference>
<organism evidence="9 10">
    <name type="scientific">Candidatus Blautia stercorigallinarum</name>
    <dbReference type="NCBI Taxonomy" id="2838501"/>
    <lineage>
        <taxon>Bacteria</taxon>
        <taxon>Bacillati</taxon>
        <taxon>Bacillota</taxon>
        <taxon>Clostridia</taxon>
        <taxon>Lachnospirales</taxon>
        <taxon>Lachnospiraceae</taxon>
        <taxon>Blautia</taxon>
    </lineage>
</organism>
<dbReference type="PROSITE" id="PS01302">
    <property type="entry name" value="UPF0758"/>
    <property type="match status" value="1"/>
</dbReference>
<dbReference type="CDD" id="cd08071">
    <property type="entry name" value="MPN_DUF2466"/>
    <property type="match status" value="1"/>
</dbReference>
<evidence type="ECO:0000259" key="8">
    <source>
        <dbReference type="PROSITE" id="PS50249"/>
    </source>
</evidence>
<evidence type="ECO:0000256" key="1">
    <source>
        <dbReference type="ARBA" id="ARBA00010243"/>
    </source>
</evidence>
<proteinExistence type="inferred from homology"/>
<dbReference type="PANTHER" id="PTHR30471:SF3">
    <property type="entry name" value="UPF0758 PROTEIN YEES-RELATED"/>
    <property type="match status" value="1"/>
</dbReference>
<keyword evidence="4" id="KW-0378">Hydrolase</keyword>
<comment type="caution">
    <text evidence="9">The sequence shown here is derived from an EMBL/GenBank/DDBJ whole genome shotgun (WGS) entry which is preliminary data.</text>
</comment>
<evidence type="ECO:0000256" key="3">
    <source>
        <dbReference type="ARBA" id="ARBA00022723"/>
    </source>
</evidence>
<evidence type="ECO:0000256" key="7">
    <source>
        <dbReference type="RuleBase" id="RU003797"/>
    </source>
</evidence>
<dbReference type="InterPro" id="IPR046778">
    <property type="entry name" value="UPF0758_N"/>
</dbReference>